<organism evidence="8 9">
    <name type="scientific">Tritrichomonas musculus</name>
    <dbReference type="NCBI Taxonomy" id="1915356"/>
    <lineage>
        <taxon>Eukaryota</taxon>
        <taxon>Metamonada</taxon>
        <taxon>Parabasalia</taxon>
        <taxon>Tritrichomonadida</taxon>
        <taxon>Tritrichomonadidae</taxon>
        <taxon>Tritrichomonas</taxon>
    </lineage>
</organism>
<dbReference type="InterPro" id="IPR017441">
    <property type="entry name" value="Protein_kinase_ATP_BS"/>
</dbReference>
<comment type="caution">
    <text evidence="8">The sequence shown here is derived from an EMBL/GenBank/DDBJ whole genome shotgun (WGS) entry which is preliminary data.</text>
</comment>
<keyword evidence="4" id="KW-0418">Kinase</keyword>
<dbReference type="InterPro" id="IPR011009">
    <property type="entry name" value="Kinase-like_dom_sf"/>
</dbReference>
<dbReference type="Proteomes" id="UP001470230">
    <property type="component" value="Unassembled WGS sequence"/>
</dbReference>
<dbReference type="InterPro" id="IPR036947">
    <property type="entry name" value="POLO_box_dom_sf"/>
</dbReference>
<gene>
    <name evidence="8" type="ORF">M9Y10_031510</name>
</gene>
<accession>A0ABR2H1Z5</accession>
<keyword evidence="2" id="KW-0808">Transferase</keyword>
<name>A0ABR2H1Z5_9EUKA</name>
<evidence type="ECO:0000259" key="7">
    <source>
        <dbReference type="PROSITE" id="PS50011"/>
    </source>
</evidence>
<reference evidence="8 9" key="1">
    <citation type="submission" date="2024-04" db="EMBL/GenBank/DDBJ databases">
        <title>Tritrichomonas musculus Genome.</title>
        <authorList>
            <person name="Alves-Ferreira E."/>
            <person name="Grigg M."/>
            <person name="Lorenzi H."/>
            <person name="Galac M."/>
        </authorList>
    </citation>
    <scope>NUCLEOTIDE SEQUENCE [LARGE SCALE GENOMIC DNA]</scope>
    <source>
        <strain evidence="8 9">EAF2021</strain>
    </source>
</reference>
<feature type="domain" description="Protein kinase" evidence="7">
    <location>
        <begin position="23"/>
        <end position="284"/>
    </location>
</feature>
<evidence type="ECO:0000256" key="4">
    <source>
        <dbReference type="ARBA" id="ARBA00022777"/>
    </source>
</evidence>
<dbReference type="PROSITE" id="PS00107">
    <property type="entry name" value="PROTEIN_KINASE_ATP"/>
    <property type="match status" value="1"/>
</dbReference>
<dbReference type="SUPFAM" id="SSF82615">
    <property type="entry name" value="Polo-box domain"/>
    <property type="match status" value="2"/>
</dbReference>
<feature type="binding site" evidence="6">
    <location>
        <position position="52"/>
    </location>
    <ligand>
        <name>ATP</name>
        <dbReference type="ChEBI" id="CHEBI:30616"/>
    </ligand>
</feature>
<dbReference type="Gene3D" id="3.30.1120.30">
    <property type="entry name" value="POLO box domain"/>
    <property type="match status" value="2"/>
</dbReference>
<evidence type="ECO:0000256" key="3">
    <source>
        <dbReference type="ARBA" id="ARBA00022741"/>
    </source>
</evidence>
<dbReference type="SMART" id="SM00220">
    <property type="entry name" value="S_TKc"/>
    <property type="match status" value="1"/>
</dbReference>
<evidence type="ECO:0000256" key="2">
    <source>
        <dbReference type="ARBA" id="ARBA00022679"/>
    </source>
</evidence>
<evidence type="ECO:0000256" key="5">
    <source>
        <dbReference type="ARBA" id="ARBA00022840"/>
    </source>
</evidence>
<dbReference type="PANTHER" id="PTHR24345:SF0">
    <property type="entry name" value="CELL CYCLE SERINE_THREONINE-PROTEIN KINASE CDC5_MSD2"/>
    <property type="match status" value="1"/>
</dbReference>
<dbReference type="InterPro" id="IPR000719">
    <property type="entry name" value="Prot_kinase_dom"/>
</dbReference>
<protein>
    <recommendedName>
        <fullName evidence="7">Protein kinase domain-containing protein</fullName>
    </recommendedName>
</protein>
<dbReference type="SUPFAM" id="SSF56112">
    <property type="entry name" value="Protein kinase-like (PK-like)"/>
    <property type="match status" value="1"/>
</dbReference>
<evidence type="ECO:0000256" key="6">
    <source>
        <dbReference type="PROSITE-ProRule" id="PRU10141"/>
    </source>
</evidence>
<keyword evidence="3 6" id="KW-0547">Nucleotide-binding</keyword>
<evidence type="ECO:0000256" key="1">
    <source>
        <dbReference type="ARBA" id="ARBA00022527"/>
    </source>
</evidence>
<keyword evidence="5 6" id="KW-0067">ATP-binding</keyword>
<sequence>MLKPIHVPSIITNVNENGTKNVFISHEKLGQGGFAAVYRVTHKNKNKVYAMKVISKERYASSNGNSSLEKLKNEIQIQKTLNHPNIVQSRISFSDDSNYYIALEYCPGKTIREYLKNNSQGRLSEPETRKILKDVINGLIFLHNRHIIHHDLKLENFIIGSDGRVKIADFGLATFHKDDEDKNLSICGTPNYMSPEILLKKDKGNGFASDVWAIGITAYTLLTGKAPFSGISREIVYEKIKNCVFNFPSSIQISYEAREFIKSILKFDPSKRPTASELLIHPFIKKYDPEPIQLYKPIQTNPQIQSFTPSPTKRRPMPTPSMKDNVAKYGKALPQTPSNNRYGITRRSPNIDSPLCRRILDDSDDIIKKPSYLVGQVQSDYENKEANNSSSNSRKNFSIPSNFVTKHLFIKKDLCYMLGNGIVGACFDDKSRIVMDPNEAFVQYYTNYSSLEEVFEIDNSIEFEGELHDKISLVKNIAKAFKKYRNLYEVTKTTYLSSIPLHFVSRFTKMDDLILFKFNNKNVQANFKDSKKLIIFWNTKKMCFFKDIKEKSRLLDPSDVTRMNANSDELRKYKRAKEMLNTLARHSS</sequence>
<dbReference type="InterPro" id="IPR000959">
    <property type="entry name" value="POLO_box_dom"/>
</dbReference>
<proteinExistence type="predicted"/>
<evidence type="ECO:0000313" key="9">
    <source>
        <dbReference type="Proteomes" id="UP001470230"/>
    </source>
</evidence>
<evidence type="ECO:0000313" key="8">
    <source>
        <dbReference type="EMBL" id="KAK8839802.1"/>
    </source>
</evidence>
<dbReference type="PANTHER" id="PTHR24345">
    <property type="entry name" value="SERINE/THREONINE-PROTEIN KINASE PLK"/>
    <property type="match status" value="1"/>
</dbReference>
<dbReference type="PROSITE" id="PS50011">
    <property type="entry name" value="PROTEIN_KINASE_DOM"/>
    <property type="match status" value="1"/>
</dbReference>
<keyword evidence="9" id="KW-1185">Reference proteome</keyword>
<dbReference type="Pfam" id="PF00069">
    <property type="entry name" value="Pkinase"/>
    <property type="match status" value="1"/>
</dbReference>
<dbReference type="PROSITE" id="PS00108">
    <property type="entry name" value="PROTEIN_KINASE_ST"/>
    <property type="match status" value="1"/>
</dbReference>
<dbReference type="Pfam" id="PF00659">
    <property type="entry name" value="POLO_box"/>
    <property type="match status" value="1"/>
</dbReference>
<keyword evidence="1" id="KW-0723">Serine/threonine-protein kinase</keyword>
<dbReference type="InterPro" id="IPR008271">
    <property type="entry name" value="Ser/Thr_kinase_AS"/>
</dbReference>
<dbReference type="Gene3D" id="1.10.510.10">
    <property type="entry name" value="Transferase(Phosphotransferase) domain 1"/>
    <property type="match status" value="1"/>
</dbReference>
<dbReference type="EMBL" id="JAPFFF010000050">
    <property type="protein sequence ID" value="KAK8839802.1"/>
    <property type="molecule type" value="Genomic_DNA"/>
</dbReference>